<dbReference type="Pfam" id="PF00871">
    <property type="entry name" value="Acetate_kinase"/>
    <property type="match status" value="1"/>
</dbReference>
<keyword evidence="4 6" id="KW-0418">Kinase</keyword>
<feature type="site" description="Transition state stabilizer" evidence="6">
    <location>
        <position position="184"/>
    </location>
</feature>
<feature type="binding site" evidence="6">
    <location>
        <position position="387"/>
    </location>
    <ligand>
        <name>Mg(2+)</name>
        <dbReference type="ChEBI" id="CHEBI:18420"/>
    </ligand>
</feature>
<dbReference type="NCBIfam" id="TIGR00016">
    <property type="entry name" value="ackA"/>
    <property type="match status" value="1"/>
</dbReference>
<evidence type="ECO:0000256" key="2">
    <source>
        <dbReference type="ARBA" id="ARBA00022679"/>
    </source>
</evidence>
<comment type="cofactor">
    <cofactor evidence="6">
        <name>Mg(2+)</name>
        <dbReference type="ChEBI" id="CHEBI:18420"/>
    </cofactor>
    <cofactor evidence="6">
        <name>Mn(2+)</name>
        <dbReference type="ChEBI" id="CHEBI:29035"/>
    </cofactor>
    <text evidence="6">Mg(2+). Can also accept Mn(2+).</text>
</comment>
<dbReference type="GO" id="GO:0008776">
    <property type="term" value="F:acetate kinase activity"/>
    <property type="evidence" value="ECO:0007669"/>
    <property type="project" value="UniProtKB-EC"/>
</dbReference>
<keyword evidence="6" id="KW-0963">Cytoplasm</keyword>
<keyword evidence="6" id="KW-0479">Metal-binding</keyword>
<keyword evidence="9" id="KW-1185">Reference proteome</keyword>
<comment type="similarity">
    <text evidence="1 6 7">Belongs to the acetokinase family.</text>
</comment>
<comment type="caution">
    <text evidence="6">Lacks conserved residue(s) required for the propagation of feature annotation.</text>
</comment>
<dbReference type="Gene3D" id="3.30.420.40">
    <property type="match status" value="2"/>
</dbReference>
<dbReference type="InterPro" id="IPR004372">
    <property type="entry name" value="Ac/propionate_kinase"/>
</dbReference>
<evidence type="ECO:0000256" key="4">
    <source>
        <dbReference type="ARBA" id="ARBA00022777"/>
    </source>
</evidence>
<gene>
    <name evidence="6" type="primary">ackA</name>
    <name evidence="8" type="ORF">E8L03_00170</name>
</gene>
<comment type="function">
    <text evidence="6">Catalyzes the formation of acetyl phosphate from acetate and ATP. Can also catalyze the reverse reaction.</text>
</comment>
<accession>A0ABX6NC89</accession>
<dbReference type="InterPro" id="IPR043129">
    <property type="entry name" value="ATPase_NBD"/>
</dbReference>
<evidence type="ECO:0000256" key="1">
    <source>
        <dbReference type="ARBA" id="ARBA00008748"/>
    </source>
</evidence>
<reference evidence="8 9" key="1">
    <citation type="submission" date="2019-04" db="EMBL/GenBank/DDBJ databases">
        <title>Isolation and culture of sulfate reducing bacteria from the cold seep of the South China Sea.</title>
        <authorList>
            <person name="Sun C."/>
            <person name="Liu R."/>
        </authorList>
    </citation>
    <scope>NUCLEOTIDE SEQUENCE [LARGE SCALE GENOMIC DNA]</scope>
    <source>
        <strain evidence="8 9">CS1</strain>
    </source>
</reference>
<dbReference type="SUPFAM" id="SSF53067">
    <property type="entry name" value="Actin-like ATPase domain"/>
    <property type="match status" value="2"/>
</dbReference>
<dbReference type="PANTHER" id="PTHR21060:SF15">
    <property type="entry name" value="ACETATE KINASE-RELATED"/>
    <property type="match status" value="1"/>
</dbReference>
<evidence type="ECO:0000256" key="6">
    <source>
        <dbReference type="HAMAP-Rule" id="MF_00020"/>
    </source>
</evidence>
<name>A0ABX6NC89_9BACT</name>
<feature type="binding site" evidence="6">
    <location>
        <position position="15"/>
    </location>
    <ligand>
        <name>ATP</name>
        <dbReference type="ChEBI" id="CHEBI:30616"/>
    </ligand>
</feature>
<keyword evidence="3 6" id="KW-0547">Nucleotide-binding</keyword>
<comment type="subcellular location">
    <subcellularLocation>
        <location evidence="6">Cytoplasm</location>
    </subcellularLocation>
</comment>
<sequence length="414" mass="44928">MSYILVVNIGSTSLKYRLLQMPGGDTLTRGYIERIGGAASPYSWQTGRHKGSCKLDTSQGTIQAISAMLDMLVKGAGATPPVLRDINEVAGVGFKVVHGGYSLRTSARITEHVLACMEDFSRVMPAHNPPYIQAIREFQRLLPDTPLVGAFETAFHRDMPDYASVYGLPYAWTEQLGVRRYGFHGASHRYVSERAAELHGHPLEDLRVLVCHLGGSSSLAAVQHGVCVATSMGFTTQSGLPMAKRSGDLDPFALPYLMEKTGKSLQEILDVLVTQSGLAGISGLSGDMRDLEEQEATNPRAHLAIAHFVHEIKKYLGAFAAVMNGLDVVAFTGGIGENSARIRRDVCADMDVLGIELDDRLNDNPDGERCISAPGSQVAVYRIPTNEEFIVARETLRCLAEQQGGTVSDYSSRN</sequence>
<evidence type="ECO:0000313" key="9">
    <source>
        <dbReference type="Proteomes" id="UP000503251"/>
    </source>
</evidence>
<keyword evidence="5 6" id="KW-0067">ATP-binding</keyword>
<dbReference type="EMBL" id="CP039543">
    <property type="protein sequence ID" value="QJT07422.1"/>
    <property type="molecule type" value="Genomic_DNA"/>
</dbReference>
<dbReference type="RefSeq" id="WP_171266222.1">
    <property type="nucleotide sequence ID" value="NZ_CP039543.1"/>
</dbReference>
<dbReference type="PANTHER" id="PTHR21060">
    <property type="entry name" value="ACETATE KINASE"/>
    <property type="match status" value="1"/>
</dbReference>
<dbReference type="InterPro" id="IPR023865">
    <property type="entry name" value="Aliphatic_acid_kinase_CS"/>
</dbReference>
<dbReference type="PRINTS" id="PR00471">
    <property type="entry name" value="ACETATEKNASE"/>
</dbReference>
<dbReference type="Proteomes" id="UP000503251">
    <property type="component" value="Chromosome"/>
</dbReference>
<feature type="site" description="Transition state stabilizer" evidence="6">
    <location>
        <position position="245"/>
    </location>
</feature>
<dbReference type="PROSITE" id="PS01075">
    <property type="entry name" value="ACETATE_KINASE_1"/>
    <property type="match status" value="1"/>
</dbReference>
<comment type="pathway">
    <text evidence="6">Metabolic intermediate biosynthesis; acetyl-CoA biosynthesis; acetyl-CoA from acetate: step 1/2.</text>
</comment>
<dbReference type="EC" id="2.7.2.1" evidence="6"/>
<evidence type="ECO:0000256" key="3">
    <source>
        <dbReference type="ARBA" id="ARBA00022741"/>
    </source>
</evidence>
<dbReference type="PIRSF" id="PIRSF000722">
    <property type="entry name" value="Acetate_prop_kin"/>
    <property type="match status" value="1"/>
</dbReference>
<comment type="subunit">
    <text evidence="6">Homodimer.</text>
</comment>
<feature type="binding site" evidence="6">
    <location>
        <begin position="334"/>
        <end position="338"/>
    </location>
    <ligand>
        <name>ATP</name>
        <dbReference type="ChEBI" id="CHEBI:30616"/>
    </ligand>
</feature>
<feature type="binding site" evidence="6">
    <location>
        <begin position="287"/>
        <end position="289"/>
    </location>
    <ligand>
        <name>ATP</name>
        <dbReference type="ChEBI" id="CHEBI:30616"/>
    </ligand>
</feature>
<evidence type="ECO:0000256" key="5">
    <source>
        <dbReference type="ARBA" id="ARBA00022840"/>
    </source>
</evidence>
<evidence type="ECO:0000313" key="8">
    <source>
        <dbReference type="EMBL" id="QJT07422.1"/>
    </source>
</evidence>
<evidence type="ECO:0000256" key="7">
    <source>
        <dbReference type="RuleBase" id="RU003835"/>
    </source>
</evidence>
<keyword evidence="6" id="KW-0460">Magnesium</keyword>
<keyword evidence="2 6" id="KW-0808">Transferase</keyword>
<dbReference type="HAMAP" id="MF_00020">
    <property type="entry name" value="Acetate_kinase"/>
    <property type="match status" value="1"/>
</dbReference>
<dbReference type="InterPro" id="IPR000890">
    <property type="entry name" value="Aliphatic_acid_kin_short-chain"/>
</dbReference>
<comment type="catalytic activity">
    <reaction evidence="6">
        <text>acetate + ATP = acetyl phosphate + ADP</text>
        <dbReference type="Rhea" id="RHEA:11352"/>
        <dbReference type="ChEBI" id="CHEBI:22191"/>
        <dbReference type="ChEBI" id="CHEBI:30089"/>
        <dbReference type="ChEBI" id="CHEBI:30616"/>
        <dbReference type="ChEBI" id="CHEBI:456216"/>
        <dbReference type="EC" id="2.7.2.1"/>
    </reaction>
</comment>
<proteinExistence type="inferred from homology"/>
<protein>
    <recommendedName>
        <fullName evidence="6">Acetate kinase</fullName>
        <ecNumber evidence="6">2.7.2.1</ecNumber>
    </recommendedName>
    <alternativeName>
        <fullName evidence="6">Acetokinase</fullName>
    </alternativeName>
</protein>
<organism evidence="8 9">
    <name type="scientific">Oceanidesulfovibrio marinus</name>
    <dbReference type="NCBI Taxonomy" id="370038"/>
    <lineage>
        <taxon>Bacteria</taxon>
        <taxon>Pseudomonadati</taxon>
        <taxon>Thermodesulfobacteriota</taxon>
        <taxon>Desulfovibrionia</taxon>
        <taxon>Desulfovibrionales</taxon>
        <taxon>Desulfovibrionaceae</taxon>
        <taxon>Oceanidesulfovibrio</taxon>
    </lineage>
</organism>
<feature type="binding site" evidence="6">
    <location>
        <position position="8"/>
    </location>
    <ligand>
        <name>Mg(2+)</name>
        <dbReference type="ChEBI" id="CHEBI:18420"/>
    </ligand>
</feature>